<protein>
    <submittedName>
        <fullName evidence="10">Protocadherin Fat 1</fullName>
    </submittedName>
</protein>
<reference evidence="10" key="1">
    <citation type="journal article" date="2014" name="PLoS ONE">
        <title>Transcriptome-Based Identification of ABC Transporters in the Western Tarnished Plant Bug Lygus hesperus.</title>
        <authorList>
            <person name="Hull J.J."/>
            <person name="Chaney K."/>
            <person name="Geib S.M."/>
            <person name="Fabrick J.A."/>
            <person name="Brent C.S."/>
            <person name="Walsh D."/>
            <person name="Lavine L.C."/>
        </authorList>
    </citation>
    <scope>NUCLEOTIDE SEQUENCE</scope>
</reference>
<dbReference type="SMART" id="SM00112">
    <property type="entry name" value="CA"/>
    <property type="match status" value="2"/>
</dbReference>
<dbReference type="SUPFAM" id="SSF49313">
    <property type="entry name" value="Cadherin-like"/>
    <property type="match status" value="2"/>
</dbReference>
<dbReference type="Pfam" id="PF00028">
    <property type="entry name" value="Cadherin"/>
    <property type="match status" value="2"/>
</dbReference>
<keyword evidence="6" id="KW-0472">Membrane</keyword>
<feature type="non-terminal residue" evidence="10">
    <location>
        <position position="152"/>
    </location>
</feature>
<dbReference type="PROSITE" id="PS00232">
    <property type="entry name" value="CADHERIN_1"/>
    <property type="match status" value="1"/>
</dbReference>
<evidence type="ECO:0000256" key="1">
    <source>
        <dbReference type="ARBA" id="ARBA00004167"/>
    </source>
</evidence>
<dbReference type="AlphaFoldDB" id="A0A0A9WVR2"/>
<keyword evidence="5" id="KW-1133">Transmembrane helix</keyword>
<evidence type="ECO:0000256" key="2">
    <source>
        <dbReference type="ARBA" id="ARBA00022692"/>
    </source>
</evidence>
<evidence type="ECO:0000256" key="5">
    <source>
        <dbReference type="ARBA" id="ARBA00022989"/>
    </source>
</evidence>
<dbReference type="Gene3D" id="2.60.40.60">
    <property type="entry name" value="Cadherins"/>
    <property type="match status" value="2"/>
</dbReference>
<dbReference type="InterPro" id="IPR002126">
    <property type="entry name" value="Cadherin-like_dom"/>
</dbReference>
<keyword evidence="2" id="KW-0812">Transmembrane</keyword>
<evidence type="ECO:0000256" key="7">
    <source>
        <dbReference type="ARBA" id="ARBA00023180"/>
    </source>
</evidence>
<dbReference type="CDD" id="cd11304">
    <property type="entry name" value="Cadherin_repeat"/>
    <property type="match status" value="2"/>
</dbReference>
<dbReference type="GO" id="GO:0005886">
    <property type="term" value="C:plasma membrane"/>
    <property type="evidence" value="ECO:0007669"/>
    <property type="project" value="InterPro"/>
</dbReference>
<proteinExistence type="predicted"/>
<comment type="subcellular location">
    <subcellularLocation>
        <location evidence="1">Membrane</location>
        <topology evidence="1">Single-pass membrane protein</topology>
    </subcellularLocation>
</comment>
<dbReference type="InterPro" id="IPR020894">
    <property type="entry name" value="Cadherin_CS"/>
</dbReference>
<evidence type="ECO:0000256" key="3">
    <source>
        <dbReference type="ARBA" id="ARBA00022737"/>
    </source>
</evidence>
<keyword evidence="3" id="KW-0677">Repeat</keyword>
<dbReference type="GO" id="GO:0007156">
    <property type="term" value="P:homophilic cell adhesion via plasma membrane adhesion molecules"/>
    <property type="evidence" value="ECO:0007669"/>
    <property type="project" value="InterPro"/>
</dbReference>
<accession>A0A0A9WVR2</accession>
<feature type="domain" description="Cadherin" evidence="9">
    <location>
        <begin position="69"/>
        <end position="152"/>
    </location>
</feature>
<sequence length="152" mass="16646">KYSILSETAQETFKINQNTGEITTSKPLDREMEPYHEFLVQVTDPGKRSGLTSVLVTVVDVNDNSPQFIVPRYFGTVFPGTSPNSTILQVEAIDIDDGPNGVISYSLVGNGKVTKLFSVESSSGNVSVKVSPSFIEESMYQFFVRATDRGNP</sequence>
<evidence type="ECO:0000256" key="8">
    <source>
        <dbReference type="PROSITE-ProRule" id="PRU00043"/>
    </source>
</evidence>
<name>A0A0A9WVR2_LYGHE</name>
<dbReference type="PANTHER" id="PTHR24028">
    <property type="entry name" value="CADHERIN-87A"/>
    <property type="match status" value="1"/>
</dbReference>
<evidence type="ECO:0000313" key="10">
    <source>
        <dbReference type="EMBL" id="JAG11849.1"/>
    </source>
</evidence>
<feature type="domain" description="Cadherin" evidence="9">
    <location>
        <begin position="1"/>
        <end position="68"/>
    </location>
</feature>
<keyword evidence="7" id="KW-0325">Glycoprotein</keyword>
<dbReference type="PANTHER" id="PTHR24028:SF328">
    <property type="entry name" value="CADHERIN-3"/>
    <property type="match status" value="1"/>
</dbReference>
<reference evidence="10" key="2">
    <citation type="submission" date="2014-07" db="EMBL/GenBank/DDBJ databases">
        <authorList>
            <person name="Hull J."/>
        </authorList>
    </citation>
    <scope>NUCLEOTIDE SEQUENCE</scope>
</reference>
<evidence type="ECO:0000256" key="4">
    <source>
        <dbReference type="ARBA" id="ARBA00022837"/>
    </source>
</evidence>
<keyword evidence="4 8" id="KW-0106">Calcium</keyword>
<dbReference type="GO" id="GO:0005509">
    <property type="term" value="F:calcium ion binding"/>
    <property type="evidence" value="ECO:0007669"/>
    <property type="project" value="UniProtKB-UniRule"/>
</dbReference>
<dbReference type="PRINTS" id="PR00205">
    <property type="entry name" value="CADHERIN"/>
</dbReference>
<evidence type="ECO:0000259" key="9">
    <source>
        <dbReference type="PROSITE" id="PS50268"/>
    </source>
</evidence>
<feature type="non-terminal residue" evidence="10">
    <location>
        <position position="1"/>
    </location>
</feature>
<dbReference type="EMBL" id="GBHO01031755">
    <property type="protein sequence ID" value="JAG11849.1"/>
    <property type="molecule type" value="Transcribed_RNA"/>
</dbReference>
<dbReference type="InterPro" id="IPR015919">
    <property type="entry name" value="Cadherin-like_sf"/>
</dbReference>
<organism evidence="10">
    <name type="scientific">Lygus hesperus</name>
    <name type="common">Western plant bug</name>
    <dbReference type="NCBI Taxonomy" id="30085"/>
    <lineage>
        <taxon>Eukaryota</taxon>
        <taxon>Metazoa</taxon>
        <taxon>Ecdysozoa</taxon>
        <taxon>Arthropoda</taxon>
        <taxon>Hexapoda</taxon>
        <taxon>Insecta</taxon>
        <taxon>Pterygota</taxon>
        <taxon>Neoptera</taxon>
        <taxon>Paraneoptera</taxon>
        <taxon>Hemiptera</taxon>
        <taxon>Heteroptera</taxon>
        <taxon>Panheteroptera</taxon>
        <taxon>Cimicomorpha</taxon>
        <taxon>Miridae</taxon>
        <taxon>Mirini</taxon>
        <taxon>Lygus</taxon>
    </lineage>
</organism>
<dbReference type="FunFam" id="2.60.40.60:FF:000021">
    <property type="entry name" value="FAT atypical cadherin 1"/>
    <property type="match status" value="1"/>
</dbReference>
<dbReference type="PROSITE" id="PS50268">
    <property type="entry name" value="CADHERIN_2"/>
    <property type="match status" value="2"/>
</dbReference>
<dbReference type="InterPro" id="IPR050174">
    <property type="entry name" value="Protocadherin/Cadherin-CA"/>
</dbReference>
<evidence type="ECO:0000256" key="6">
    <source>
        <dbReference type="ARBA" id="ARBA00023136"/>
    </source>
</evidence>
<gene>
    <name evidence="10" type="primary">FAT1_6</name>
    <name evidence="10" type="ORF">CM83_230</name>
</gene>